<dbReference type="PRINTS" id="PR00252">
    <property type="entry name" value="NRIONCHANNEL"/>
</dbReference>
<dbReference type="Pfam" id="PF02932">
    <property type="entry name" value="Neur_chan_memb"/>
    <property type="match status" value="1"/>
</dbReference>
<sequence length="587" mass="69139">MVIFVLLVLPYVECLEKVGKRISLSSSSYDYEKWYSQNRMHSSELSEGLMDEYHIHLRRSLENGNSTMLNETFLAQLKEERRRFLETLNAGAFLNEQRRLVEDLLDPGYYEKNVHPRIDHLKPTRINVSMSLYQILEVDERSQSIIVNVWMVQNWFDEFLDWDPREYSMLNKTILPYHQIWTPDTYLYNSETLERKKTESMMNAMVETGFWANDSQGARVQLMFPAIYKLSCAMNVKWFPYDSQNCTFIISSWTHDKASIDYWATYPLVNLKNMARNDEWEVLSFEFERVEQNFKCCVNPWVLLYAHLVIRRKPLYYVVNLVIPTSIITIVAITGFFTPTSTSSERDEKLYLGINTLLTMSIMMLMVCNQMPSTSTYVPLMSWYYMGIIILIVIGTLMATIVLAIHGRKHYNRPLSRWVRRLVHNNFVDMFVLSPPVALLELWHEFGVIEEQRLSMSQLDPLLIQQLDPISHLPPRPRAFFGSISSNISDKSSYSYATRLAALTRQYTSQVRVKERERQSSIMKQPTTQHSRSIKRHKMGRRCALEWEYLANVIDRVLLTLFSFVTLTFFILLVFFDQIFSVHTLRR</sequence>
<dbReference type="InterPro" id="IPR036719">
    <property type="entry name" value="Neuro-gated_channel_TM_sf"/>
</dbReference>
<evidence type="ECO:0000256" key="2">
    <source>
        <dbReference type="ARBA" id="ARBA00022692"/>
    </source>
</evidence>
<evidence type="ECO:0008006" key="10">
    <source>
        <dbReference type="Google" id="ProtNLM"/>
    </source>
</evidence>
<feature type="transmembrane region" description="Helical" evidence="5">
    <location>
        <begin position="557"/>
        <end position="576"/>
    </location>
</feature>
<evidence type="ECO:0000313" key="8">
    <source>
        <dbReference type="EMBL" id="KAK6741228.1"/>
    </source>
</evidence>
<dbReference type="SUPFAM" id="SSF63712">
    <property type="entry name" value="Nicotinic receptor ligand binding domain-like"/>
    <property type="match status" value="1"/>
</dbReference>
<keyword evidence="2 5" id="KW-0812">Transmembrane</keyword>
<dbReference type="InterPro" id="IPR038050">
    <property type="entry name" value="Neuro_actylchol_rec"/>
</dbReference>
<dbReference type="InterPro" id="IPR006201">
    <property type="entry name" value="Neur_channel"/>
</dbReference>
<organism evidence="8 9">
    <name type="scientific">Necator americanus</name>
    <name type="common">Human hookworm</name>
    <dbReference type="NCBI Taxonomy" id="51031"/>
    <lineage>
        <taxon>Eukaryota</taxon>
        <taxon>Metazoa</taxon>
        <taxon>Ecdysozoa</taxon>
        <taxon>Nematoda</taxon>
        <taxon>Chromadorea</taxon>
        <taxon>Rhabditida</taxon>
        <taxon>Rhabditina</taxon>
        <taxon>Rhabditomorpha</taxon>
        <taxon>Strongyloidea</taxon>
        <taxon>Ancylostomatidae</taxon>
        <taxon>Bunostominae</taxon>
        <taxon>Necator</taxon>
    </lineage>
</organism>
<evidence type="ECO:0000259" key="7">
    <source>
        <dbReference type="Pfam" id="PF02932"/>
    </source>
</evidence>
<keyword evidence="4 5" id="KW-0472">Membrane</keyword>
<name>A0ABR1CU19_NECAM</name>
<comment type="similarity">
    <text evidence="5">Belongs to the ligand-gated ion channel (TC 1.A.9) family.</text>
</comment>
<keyword evidence="9" id="KW-1185">Reference proteome</keyword>
<evidence type="ECO:0000256" key="4">
    <source>
        <dbReference type="ARBA" id="ARBA00023136"/>
    </source>
</evidence>
<keyword evidence="5" id="KW-0813">Transport</keyword>
<feature type="domain" description="Neurotransmitter-gated ion-channel transmembrane" evidence="7">
    <location>
        <begin position="321"/>
        <end position="571"/>
    </location>
</feature>
<dbReference type="EMBL" id="JAVFWL010000003">
    <property type="protein sequence ID" value="KAK6741228.1"/>
    <property type="molecule type" value="Genomic_DNA"/>
</dbReference>
<dbReference type="PANTHER" id="PTHR18945">
    <property type="entry name" value="NEUROTRANSMITTER GATED ION CHANNEL"/>
    <property type="match status" value="1"/>
</dbReference>
<dbReference type="InterPro" id="IPR036734">
    <property type="entry name" value="Neur_chan_lig-bd_sf"/>
</dbReference>
<feature type="transmembrane region" description="Helical" evidence="5">
    <location>
        <begin position="384"/>
        <end position="405"/>
    </location>
</feature>
<evidence type="ECO:0000256" key="1">
    <source>
        <dbReference type="ARBA" id="ARBA00004141"/>
    </source>
</evidence>
<accession>A0ABR1CU19</accession>
<dbReference type="Gene3D" id="2.70.170.10">
    <property type="entry name" value="Neurotransmitter-gated ion-channel ligand-binding domain"/>
    <property type="match status" value="1"/>
</dbReference>
<evidence type="ECO:0000259" key="6">
    <source>
        <dbReference type="Pfam" id="PF02931"/>
    </source>
</evidence>
<evidence type="ECO:0000313" key="9">
    <source>
        <dbReference type="Proteomes" id="UP001303046"/>
    </source>
</evidence>
<dbReference type="Proteomes" id="UP001303046">
    <property type="component" value="Unassembled WGS sequence"/>
</dbReference>
<feature type="domain" description="Neurotransmitter-gated ion-channel ligand-binding" evidence="6">
    <location>
        <begin position="98"/>
        <end position="314"/>
    </location>
</feature>
<dbReference type="InterPro" id="IPR006029">
    <property type="entry name" value="Neurotrans-gated_channel_TM"/>
</dbReference>
<dbReference type="SUPFAM" id="SSF90112">
    <property type="entry name" value="Neurotransmitter-gated ion-channel transmembrane pore"/>
    <property type="match status" value="1"/>
</dbReference>
<comment type="caution">
    <text evidence="8">The sequence shown here is derived from an EMBL/GenBank/DDBJ whole genome shotgun (WGS) entry which is preliminary data.</text>
</comment>
<reference evidence="8 9" key="1">
    <citation type="submission" date="2023-08" db="EMBL/GenBank/DDBJ databases">
        <title>A Necator americanus chromosomal reference genome.</title>
        <authorList>
            <person name="Ilik V."/>
            <person name="Petrzelkova K.J."/>
            <person name="Pardy F."/>
            <person name="Fuh T."/>
            <person name="Niatou-Singa F.S."/>
            <person name="Gouil Q."/>
            <person name="Baker L."/>
            <person name="Ritchie M.E."/>
            <person name="Jex A.R."/>
            <person name="Gazzola D."/>
            <person name="Li H."/>
            <person name="Toshio Fujiwara R."/>
            <person name="Zhan B."/>
            <person name="Aroian R.V."/>
            <person name="Pafco B."/>
            <person name="Schwarz E.M."/>
        </authorList>
    </citation>
    <scope>NUCLEOTIDE SEQUENCE [LARGE SCALE GENOMIC DNA]</scope>
    <source>
        <strain evidence="8 9">Aroian</strain>
        <tissue evidence="8">Whole animal</tissue>
    </source>
</reference>
<dbReference type="PROSITE" id="PS00236">
    <property type="entry name" value="NEUROTR_ION_CHANNEL"/>
    <property type="match status" value="1"/>
</dbReference>
<gene>
    <name evidence="8" type="primary">Necator_chrIII.g9987</name>
    <name evidence="8" type="ORF">RB195_009222</name>
</gene>
<dbReference type="InterPro" id="IPR018000">
    <property type="entry name" value="Neurotransmitter_ion_chnl_CS"/>
</dbReference>
<feature type="transmembrane region" description="Helical" evidence="5">
    <location>
        <begin position="315"/>
        <end position="338"/>
    </location>
</feature>
<dbReference type="InterPro" id="IPR006202">
    <property type="entry name" value="Neur_chan_lig-bd"/>
</dbReference>
<keyword evidence="5" id="KW-0406">Ion transport</keyword>
<evidence type="ECO:0000256" key="5">
    <source>
        <dbReference type="RuleBase" id="RU000687"/>
    </source>
</evidence>
<dbReference type="CDD" id="cd18997">
    <property type="entry name" value="LGIC_ECD_nAChR"/>
    <property type="match status" value="1"/>
</dbReference>
<dbReference type="Pfam" id="PF02931">
    <property type="entry name" value="Neur_chan_LBD"/>
    <property type="match status" value="1"/>
</dbReference>
<evidence type="ECO:0000256" key="3">
    <source>
        <dbReference type="ARBA" id="ARBA00022989"/>
    </source>
</evidence>
<keyword evidence="3 5" id="KW-1133">Transmembrane helix</keyword>
<protein>
    <recommendedName>
        <fullName evidence="10">Neurotransmitter-gated ion-channel ligand binding domain protein</fullName>
    </recommendedName>
</protein>
<dbReference type="CDD" id="cd19051">
    <property type="entry name" value="LGIC_TM_cation"/>
    <property type="match status" value="1"/>
</dbReference>
<dbReference type="Gene3D" id="1.20.58.390">
    <property type="entry name" value="Neurotransmitter-gated ion-channel transmembrane domain"/>
    <property type="match status" value="1"/>
</dbReference>
<proteinExistence type="inferred from homology"/>
<feature type="transmembrane region" description="Helical" evidence="5">
    <location>
        <begin position="350"/>
        <end position="372"/>
    </location>
</feature>
<keyword evidence="5" id="KW-0407">Ion channel</keyword>
<comment type="subcellular location">
    <subcellularLocation>
        <location evidence="1">Membrane</location>
        <topology evidence="1">Multi-pass membrane protein</topology>
    </subcellularLocation>
</comment>